<proteinExistence type="predicted"/>
<gene>
    <name evidence="2" type="ORF">Tco_0751994</name>
</gene>
<feature type="compositionally biased region" description="Basic residues" evidence="1">
    <location>
        <begin position="109"/>
        <end position="120"/>
    </location>
</feature>
<sequence>NLDDFFGPLYDEYYARRNEEVSTNSIAHTLLNNQDTPSTSTIIVDNNEAPQIVSTFGEPTSLITNDVTDEFVQEDSTNLDENTFINQFGTHATDEAESSSTNMDMSNMHKFHQPHRSTDK</sequence>
<feature type="non-terminal residue" evidence="2">
    <location>
        <position position="1"/>
    </location>
</feature>
<keyword evidence="3" id="KW-1185">Reference proteome</keyword>
<evidence type="ECO:0000313" key="3">
    <source>
        <dbReference type="Proteomes" id="UP001151760"/>
    </source>
</evidence>
<comment type="caution">
    <text evidence="2">The sequence shown here is derived from an EMBL/GenBank/DDBJ whole genome shotgun (WGS) entry which is preliminary data.</text>
</comment>
<feature type="region of interest" description="Disordered" evidence="1">
    <location>
        <begin position="90"/>
        <end position="120"/>
    </location>
</feature>
<dbReference type="Proteomes" id="UP001151760">
    <property type="component" value="Unassembled WGS sequence"/>
</dbReference>
<name>A0ABQ4Z5K7_9ASTR</name>
<evidence type="ECO:0000313" key="2">
    <source>
        <dbReference type="EMBL" id="GJS85453.1"/>
    </source>
</evidence>
<reference evidence="2" key="2">
    <citation type="submission" date="2022-01" db="EMBL/GenBank/DDBJ databases">
        <authorList>
            <person name="Yamashiro T."/>
            <person name="Shiraishi A."/>
            <person name="Satake H."/>
            <person name="Nakayama K."/>
        </authorList>
    </citation>
    <scope>NUCLEOTIDE SEQUENCE</scope>
</reference>
<dbReference type="EMBL" id="BQNB010011050">
    <property type="protein sequence ID" value="GJS85453.1"/>
    <property type="molecule type" value="Genomic_DNA"/>
</dbReference>
<evidence type="ECO:0000256" key="1">
    <source>
        <dbReference type="SAM" id="MobiDB-lite"/>
    </source>
</evidence>
<accession>A0ABQ4Z5K7</accession>
<reference evidence="2" key="1">
    <citation type="journal article" date="2022" name="Int. J. Mol. Sci.">
        <title>Draft Genome of Tanacetum Coccineum: Genomic Comparison of Closely Related Tanacetum-Family Plants.</title>
        <authorList>
            <person name="Yamashiro T."/>
            <person name="Shiraishi A."/>
            <person name="Nakayama K."/>
            <person name="Satake H."/>
        </authorList>
    </citation>
    <scope>NUCLEOTIDE SEQUENCE</scope>
</reference>
<organism evidence="2 3">
    <name type="scientific">Tanacetum coccineum</name>
    <dbReference type="NCBI Taxonomy" id="301880"/>
    <lineage>
        <taxon>Eukaryota</taxon>
        <taxon>Viridiplantae</taxon>
        <taxon>Streptophyta</taxon>
        <taxon>Embryophyta</taxon>
        <taxon>Tracheophyta</taxon>
        <taxon>Spermatophyta</taxon>
        <taxon>Magnoliopsida</taxon>
        <taxon>eudicotyledons</taxon>
        <taxon>Gunneridae</taxon>
        <taxon>Pentapetalae</taxon>
        <taxon>asterids</taxon>
        <taxon>campanulids</taxon>
        <taxon>Asterales</taxon>
        <taxon>Asteraceae</taxon>
        <taxon>Asteroideae</taxon>
        <taxon>Anthemideae</taxon>
        <taxon>Anthemidinae</taxon>
        <taxon>Tanacetum</taxon>
    </lineage>
</organism>
<protein>
    <submittedName>
        <fullName evidence="2">Uncharacterized protein</fullName>
    </submittedName>
</protein>